<sequence length="127" mass="14343">MTTLAELENLRSIAKQLVASVDLAIENLHAKEQGVDKEPGEWLDWNLETARKLKKGYRVVFSQDSKSTLENVGWLSSRSVDAEFKVSHIDDADDRQPIRFETVGGLRVHDWCWPATDLPIKIAIVGK</sequence>
<dbReference type="Proteomes" id="UP000831536">
    <property type="component" value="Segment"/>
</dbReference>
<evidence type="ECO:0000313" key="2">
    <source>
        <dbReference type="Proteomes" id="UP000831536"/>
    </source>
</evidence>
<organism evidence="1 2">
    <name type="scientific">Pseudomonas phage EM</name>
    <dbReference type="NCBI Taxonomy" id="2936914"/>
    <lineage>
        <taxon>Viruses</taxon>
        <taxon>Duplodnaviria</taxon>
        <taxon>Heunggongvirae</taxon>
        <taxon>Uroviricota</taxon>
        <taxon>Caudoviricetes</taxon>
        <taxon>Vandenendeviridae</taxon>
        <taxon>Skurskavirinae</taxon>
        <taxon>Baldwinvirus</taxon>
        <taxon>Baldwinvirus EM</taxon>
    </lineage>
</organism>
<protein>
    <submittedName>
        <fullName evidence="1">Uncharacterized protein</fullName>
    </submittedName>
</protein>
<keyword evidence="2" id="KW-1185">Reference proteome</keyword>
<accession>A0AAE9HM00</accession>
<gene>
    <name evidence="1" type="ORF">EM_167</name>
</gene>
<dbReference type="EMBL" id="ON169972">
    <property type="protein sequence ID" value="UPW35952.1"/>
    <property type="molecule type" value="Genomic_DNA"/>
</dbReference>
<reference evidence="1" key="1">
    <citation type="journal article" date="2022" name="J. Appl. Microbiol.">
        <title>Bacteriophage-Antibiotic Combinations Against Multidrug-Resistant Pseudomonas aeruginosa.</title>
        <authorList>
            <person name="Holger D."/>
            <person name="Lev K.L."/>
            <person name="Kebriaei R."/>
            <person name="Morrisette T."/>
            <person name="Shah R."/>
            <person name="Alexander J."/>
            <person name="Lehman S.M."/>
            <person name="Rybak M.J."/>
        </authorList>
    </citation>
    <scope>NUCLEOTIDE SEQUENCE</scope>
</reference>
<name>A0AAE9HM00_9CAUD</name>
<proteinExistence type="predicted"/>
<evidence type="ECO:0000313" key="1">
    <source>
        <dbReference type="EMBL" id="UPW35952.1"/>
    </source>
</evidence>